<dbReference type="Proteomes" id="UP000322873">
    <property type="component" value="Unassembled WGS sequence"/>
</dbReference>
<accession>A0A5M9JX40</accession>
<reference evidence="2 3" key="1">
    <citation type="submission" date="2019-06" db="EMBL/GenBank/DDBJ databases">
        <title>Genome Sequence of the Brown Rot Fungal Pathogen Monilinia fructicola.</title>
        <authorList>
            <person name="De Miccolis Angelini R.M."/>
            <person name="Landi L."/>
            <person name="Abate D."/>
            <person name="Pollastro S."/>
            <person name="Romanazzi G."/>
            <person name="Faretra F."/>
        </authorList>
    </citation>
    <scope>NUCLEOTIDE SEQUENCE [LARGE SCALE GENOMIC DNA]</scope>
    <source>
        <strain evidence="2 3">Mfrc123</strain>
    </source>
</reference>
<name>A0A5M9JX40_MONFR</name>
<dbReference type="Pfam" id="PF20150">
    <property type="entry name" value="2EXR"/>
    <property type="match status" value="1"/>
</dbReference>
<dbReference type="PANTHER" id="PTHR35910:SF6">
    <property type="entry name" value="2EXR DOMAIN-CONTAINING PROTEIN"/>
    <property type="match status" value="1"/>
</dbReference>
<dbReference type="EMBL" id="VICG01000004">
    <property type="protein sequence ID" value="KAA8573217.1"/>
    <property type="molecule type" value="Genomic_DNA"/>
</dbReference>
<keyword evidence="3" id="KW-1185">Reference proteome</keyword>
<dbReference type="InterPro" id="IPR045518">
    <property type="entry name" value="2EXR"/>
</dbReference>
<dbReference type="VEuPathDB" id="FungiDB:MFRU_025g00420"/>
<evidence type="ECO:0000313" key="3">
    <source>
        <dbReference type="Proteomes" id="UP000322873"/>
    </source>
</evidence>
<dbReference type="PANTHER" id="PTHR35910">
    <property type="entry name" value="2EXR DOMAIN-CONTAINING PROTEIN"/>
    <property type="match status" value="1"/>
</dbReference>
<evidence type="ECO:0000313" key="2">
    <source>
        <dbReference type="EMBL" id="KAA8573217.1"/>
    </source>
</evidence>
<evidence type="ECO:0000259" key="1">
    <source>
        <dbReference type="Pfam" id="PF20150"/>
    </source>
</evidence>
<gene>
    <name evidence="2" type="ORF">EYC84_003717</name>
</gene>
<feature type="domain" description="2EXR" evidence="1">
    <location>
        <begin position="16"/>
        <end position="114"/>
    </location>
</feature>
<proteinExistence type="predicted"/>
<organism evidence="2 3">
    <name type="scientific">Monilinia fructicola</name>
    <name type="common">Brown rot fungus</name>
    <name type="synonym">Ciboria fructicola</name>
    <dbReference type="NCBI Taxonomy" id="38448"/>
    <lineage>
        <taxon>Eukaryota</taxon>
        <taxon>Fungi</taxon>
        <taxon>Dikarya</taxon>
        <taxon>Ascomycota</taxon>
        <taxon>Pezizomycotina</taxon>
        <taxon>Leotiomycetes</taxon>
        <taxon>Helotiales</taxon>
        <taxon>Sclerotiniaceae</taxon>
        <taxon>Monilinia</taxon>
    </lineage>
</organism>
<sequence length="305" mass="36350">MKSLTPWEYIMERRRFTLFPKLPIETRQMIWKLTLEPRFVEIRPKAHNHAGFITLTPPPTALLVCRDSRDAVLRFYPNLLDKEYVINSKKLTFSSRAATVASPGVRFNSSMDTLYLDWRIAGNLDIFLKQMSNPLAPNILHLALDQYLMFQRTTPHHFYQHKHIKVHDSQFQTVFQPVIDENNRFTVDFEKRILGENAVDLFTNIVLLMWGPRELIFVSDAYELDPYCFYQTRDERAPLTTFMDDDIYDIFRAPNNDPIYDYRDEFSAMRRSAYQDPFRYDCLLKVHKWKRYGHLTTKVPKFEKD</sequence>
<dbReference type="AlphaFoldDB" id="A0A5M9JX40"/>
<comment type="caution">
    <text evidence="2">The sequence shown here is derived from an EMBL/GenBank/DDBJ whole genome shotgun (WGS) entry which is preliminary data.</text>
</comment>
<protein>
    <recommendedName>
        <fullName evidence="1">2EXR domain-containing protein</fullName>
    </recommendedName>
</protein>